<dbReference type="Proteomes" id="UP001231924">
    <property type="component" value="Unassembled WGS sequence"/>
</dbReference>
<gene>
    <name evidence="1" type="ORF">QRT03_09030</name>
</gene>
<dbReference type="RefSeq" id="WP_286052337.1">
    <property type="nucleotide sequence ID" value="NZ_JASVWF010000002.1"/>
</dbReference>
<protein>
    <submittedName>
        <fullName evidence="1">Enoyl-CoA hydratase/isomerase family protein</fullName>
    </submittedName>
</protein>
<dbReference type="EMBL" id="JASVWF010000002">
    <property type="protein sequence ID" value="MDL5156096.1"/>
    <property type="molecule type" value="Genomic_DNA"/>
</dbReference>
<dbReference type="PANTHER" id="PTHR11941">
    <property type="entry name" value="ENOYL-COA HYDRATASE-RELATED"/>
    <property type="match status" value="1"/>
</dbReference>
<dbReference type="InterPro" id="IPR029045">
    <property type="entry name" value="ClpP/crotonase-like_dom_sf"/>
</dbReference>
<dbReference type="Pfam" id="PF00378">
    <property type="entry name" value="ECH_1"/>
    <property type="match status" value="1"/>
</dbReference>
<organism evidence="1 2">
    <name type="scientific">Actinomycetospora termitidis</name>
    <dbReference type="NCBI Taxonomy" id="3053470"/>
    <lineage>
        <taxon>Bacteria</taxon>
        <taxon>Bacillati</taxon>
        <taxon>Actinomycetota</taxon>
        <taxon>Actinomycetes</taxon>
        <taxon>Pseudonocardiales</taxon>
        <taxon>Pseudonocardiaceae</taxon>
        <taxon>Actinomycetospora</taxon>
    </lineage>
</organism>
<keyword evidence="2" id="KW-1185">Reference proteome</keyword>
<dbReference type="PANTHER" id="PTHR11941:SF54">
    <property type="entry name" value="ENOYL-COA HYDRATASE, MITOCHONDRIAL"/>
    <property type="match status" value="1"/>
</dbReference>
<dbReference type="Gene3D" id="3.90.226.10">
    <property type="entry name" value="2-enoyl-CoA Hydratase, Chain A, domain 1"/>
    <property type="match status" value="1"/>
</dbReference>
<dbReference type="CDD" id="cd06558">
    <property type="entry name" value="crotonase-like"/>
    <property type="match status" value="1"/>
</dbReference>
<name>A0ABT7M604_9PSEU</name>
<accession>A0ABT7M604</accession>
<dbReference type="InterPro" id="IPR001753">
    <property type="entry name" value="Enoyl-CoA_hydra/iso"/>
</dbReference>
<sequence>MSDISTDRVDDVAVVTLHRPPANYFDRALIEELADAFDALSAGESRAAVLASEGKHFCAGADFGAGGAPADRVESSRQLYRAAVRLFEVPIPVVAAVQGAAVGGGLGLACSADFRVTVPTARFHANFAALGFHQGFGLSVTLPRLVGQQRAAELLYTAEKVDGTEAVRLGLADQLAEDSDPLPAALQLARSIARSAPLAVRSMKQTLRAGLADEVARATERELNEQAKLWTTEDCSIGVAANLARKEPRFLGR</sequence>
<evidence type="ECO:0000313" key="2">
    <source>
        <dbReference type="Proteomes" id="UP001231924"/>
    </source>
</evidence>
<evidence type="ECO:0000313" key="1">
    <source>
        <dbReference type="EMBL" id="MDL5156096.1"/>
    </source>
</evidence>
<dbReference type="SUPFAM" id="SSF52096">
    <property type="entry name" value="ClpP/crotonase"/>
    <property type="match status" value="1"/>
</dbReference>
<comment type="caution">
    <text evidence="1">The sequence shown here is derived from an EMBL/GenBank/DDBJ whole genome shotgun (WGS) entry which is preliminary data.</text>
</comment>
<proteinExistence type="predicted"/>
<reference evidence="1 2" key="1">
    <citation type="submission" date="2023-06" db="EMBL/GenBank/DDBJ databases">
        <title>Actinomycetospora Odt1-22.</title>
        <authorList>
            <person name="Supong K."/>
        </authorList>
    </citation>
    <scope>NUCLEOTIDE SEQUENCE [LARGE SCALE GENOMIC DNA]</scope>
    <source>
        <strain evidence="1 2">Odt1-22</strain>
    </source>
</reference>